<dbReference type="AlphaFoldDB" id="A0A4Y1WQ37"/>
<dbReference type="PIRSF" id="PIRSF002808">
    <property type="entry name" value="Hexose_phosphate_transp"/>
    <property type="match status" value="1"/>
</dbReference>
<dbReference type="InterPro" id="IPR036259">
    <property type="entry name" value="MFS_trans_sf"/>
</dbReference>
<dbReference type="Proteomes" id="UP000318946">
    <property type="component" value="Chromosome"/>
</dbReference>
<reference evidence="6" key="1">
    <citation type="submission" date="2019-06" db="EMBL/GenBank/DDBJ databases">
        <title>Alistipes onderdonkii subsp. vulgaris subsp. nov., Alistipes dispar sp. nov. and Alistipes communis sp. nov., isolated from human faeces, and creation of Alistipes onderdonkii subsp. onderdonkii subsp. nov.</title>
        <authorList>
            <person name="Sakamoto M."/>
            <person name="Ikeyama N."/>
            <person name="Ogata Y."/>
            <person name="Suda W."/>
            <person name="Iino T."/>
            <person name="Hattori M."/>
            <person name="Ohkuma M."/>
        </authorList>
    </citation>
    <scope>NUCLEOTIDE SEQUENCE [LARGE SCALE GENOMIC DNA]</scope>
    <source>
        <strain evidence="6">5CBH24</strain>
    </source>
</reference>
<proteinExistence type="predicted"/>
<keyword evidence="6" id="KW-1185">Reference proteome</keyword>
<evidence type="ECO:0000313" key="6">
    <source>
        <dbReference type="Proteomes" id="UP000318946"/>
    </source>
</evidence>
<sequence>MTPEQTKKFKYWQTRTIIVSMIGYALYYFVRKNFNTAMPSIEATFGITKTQLGIFLTLNGVIYGVSRFINGFIADRVSARKFMALGLALCALVNIGFGFSDKMALLITGTAGGSEYITALTIIMGSILLLNGYFQGMGVPPVSPLMTHWVPANELATKMSIWNMSHSIGAGLIFVLGALLVHHFDNSAWRLCFLVPAAISLIGAGALYLTLRDKPSSVGLPELETQAAPPAVGEKKETTSDSAYHKAFLRRMVFGNPIIWVLAVTNFFVYIVRFSMLDWGMMLLPGSKGVSVAVAGIMVAVFEFVGGNLGMVVAGWATDHIFGSRAHRTCVFCMLGAIISTAIFWLVPDTASAWVLAIPFTLIAFFIYGPQALLGIAAANQATKEAAASANGILGIFGYASTLISGVGFGYVADHYGWGSTYIVILAFAVVGMLTIATIWNAKGDGYEAAAKFNAEREKKINLQA</sequence>
<dbReference type="PANTHER" id="PTHR43826">
    <property type="entry name" value="GLUCOSE-6-PHOSPHATE EXCHANGER SLC37A4"/>
    <property type="match status" value="1"/>
</dbReference>
<dbReference type="InterPro" id="IPR020846">
    <property type="entry name" value="MFS_dom"/>
</dbReference>
<dbReference type="Pfam" id="PF07690">
    <property type="entry name" value="MFS_1"/>
    <property type="match status" value="1"/>
</dbReference>
<dbReference type="GO" id="GO:0061513">
    <property type="term" value="F:glucose 6-phosphate:phosphate antiporter activity"/>
    <property type="evidence" value="ECO:0007669"/>
    <property type="project" value="TreeGrafter"/>
</dbReference>
<accession>A0A4Y1WQ37</accession>
<name>A0A4Y1WQ37_9BACT</name>
<dbReference type="PANTHER" id="PTHR43826:SF3">
    <property type="entry name" value="GLUCOSE-6-PHOSPHATE EXCHANGER SLC37A4"/>
    <property type="match status" value="1"/>
</dbReference>
<dbReference type="InterPro" id="IPR000849">
    <property type="entry name" value="Sugar_P_transporter"/>
</dbReference>
<dbReference type="InterPro" id="IPR011701">
    <property type="entry name" value="MFS"/>
</dbReference>
<dbReference type="RefSeq" id="WP_141413543.1">
    <property type="nucleotide sequence ID" value="NZ_AP019735.1"/>
</dbReference>
<evidence type="ECO:0000256" key="1">
    <source>
        <dbReference type="ARBA" id="ARBA00004127"/>
    </source>
</evidence>
<dbReference type="GO" id="GO:0012505">
    <property type="term" value="C:endomembrane system"/>
    <property type="evidence" value="ECO:0007669"/>
    <property type="project" value="UniProtKB-SubCell"/>
</dbReference>
<dbReference type="GeneID" id="78341249"/>
<dbReference type="KEGG" id="acou:A5CBH24_05340"/>
<evidence type="ECO:0000313" key="5">
    <source>
        <dbReference type="EMBL" id="BBL03221.1"/>
    </source>
</evidence>
<organism evidence="5 6">
    <name type="scientific">Alistipes communis</name>
    <dbReference type="NCBI Taxonomy" id="2585118"/>
    <lineage>
        <taxon>Bacteria</taxon>
        <taxon>Pseudomonadati</taxon>
        <taxon>Bacteroidota</taxon>
        <taxon>Bacteroidia</taxon>
        <taxon>Bacteroidales</taxon>
        <taxon>Rikenellaceae</taxon>
        <taxon>Alistipes</taxon>
    </lineage>
</organism>
<dbReference type="InterPro" id="IPR051337">
    <property type="entry name" value="OPA_Antiporter"/>
</dbReference>
<dbReference type="SUPFAM" id="SSF103473">
    <property type="entry name" value="MFS general substrate transporter"/>
    <property type="match status" value="1"/>
</dbReference>
<dbReference type="GO" id="GO:0035435">
    <property type="term" value="P:phosphate ion transmembrane transport"/>
    <property type="evidence" value="ECO:0007669"/>
    <property type="project" value="TreeGrafter"/>
</dbReference>
<dbReference type="Gene3D" id="1.20.1250.20">
    <property type="entry name" value="MFS general substrate transporter like domains"/>
    <property type="match status" value="2"/>
</dbReference>
<keyword evidence="4" id="KW-0472">Membrane</keyword>
<dbReference type="GO" id="GO:0005886">
    <property type="term" value="C:plasma membrane"/>
    <property type="evidence" value="ECO:0007669"/>
    <property type="project" value="TreeGrafter"/>
</dbReference>
<evidence type="ECO:0000256" key="4">
    <source>
        <dbReference type="ARBA" id="ARBA00023136"/>
    </source>
</evidence>
<comment type="subcellular location">
    <subcellularLocation>
        <location evidence="1">Endomembrane system</location>
        <topology evidence="1">Multi-pass membrane protein</topology>
    </subcellularLocation>
</comment>
<dbReference type="OrthoDB" id="9766638at2"/>
<dbReference type="PROSITE" id="PS50850">
    <property type="entry name" value="MFS"/>
    <property type="match status" value="1"/>
</dbReference>
<evidence type="ECO:0000256" key="2">
    <source>
        <dbReference type="ARBA" id="ARBA00022692"/>
    </source>
</evidence>
<keyword evidence="2" id="KW-0812">Transmembrane</keyword>
<protein>
    <submittedName>
        <fullName evidence="5">MFS transporter</fullName>
    </submittedName>
</protein>
<gene>
    <name evidence="5" type="ORF">A5CBH24_05340</name>
</gene>
<evidence type="ECO:0000256" key="3">
    <source>
        <dbReference type="ARBA" id="ARBA00022989"/>
    </source>
</evidence>
<dbReference type="EMBL" id="AP019735">
    <property type="protein sequence ID" value="BBL03221.1"/>
    <property type="molecule type" value="Genomic_DNA"/>
</dbReference>
<keyword evidence="3" id="KW-1133">Transmembrane helix</keyword>